<feature type="domain" description="S-adenosylmethionine-dependent methyltransferase" evidence="7">
    <location>
        <begin position="171"/>
        <end position="333"/>
    </location>
</feature>
<accession>A0A0U5J9K5</accession>
<evidence type="ECO:0008006" key="11">
    <source>
        <dbReference type="Google" id="ProtNLM"/>
    </source>
</evidence>
<dbReference type="CDD" id="cd21153">
    <property type="entry name" value="PUA_RlmI"/>
    <property type="match status" value="1"/>
</dbReference>
<evidence type="ECO:0000256" key="4">
    <source>
        <dbReference type="ARBA" id="ARBA00022679"/>
    </source>
</evidence>
<dbReference type="InterPro" id="IPR029063">
    <property type="entry name" value="SAM-dependent_MTases_sf"/>
</dbReference>
<keyword evidence="4" id="KW-0808">Transferase</keyword>
<dbReference type="SUPFAM" id="SSF53335">
    <property type="entry name" value="S-adenosyl-L-methionine-dependent methyltransferases"/>
    <property type="match status" value="1"/>
</dbReference>
<dbReference type="CDD" id="cd11572">
    <property type="entry name" value="RlmI_M_like"/>
    <property type="match status" value="1"/>
</dbReference>
<dbReference type="InterPro" id="IPR041532">
    <property type="entry name" value="RlmI-like_PUA"/>
</dbReference>
<organism evidence="9 10">
    <name type="scientific">Candidatus Protochlamydia naegleriophila</name>
    <dbReference type="NCBI Taxonomy" id="389348"/>
    <lineage>
        <taxon>Bacteria</taxon>
        <taxon>Pseudomonadati</taxon>
        <taxon>Chlamydiota</taxon>
        <taxon>Chlamydiia</taxon>
        <taxon>Parachlamydiales</taxon>
        <taxon>Parachlamydiaceae</taxon>
        <taxon>Candidatus Protochlamydia</taxon>
    </lineage>
</organism>
<name>A0A0U5J9K5_9BACT</name>
<dbReference type="GO" id="GO:0003723">
    <property type="term" value="F:RNA binding"/>
    <property type="evidence" value="ECO:0007669"/>
    <property type="project" value="InterPro"/>
</dbReference>
<reference evidence="10" key="1">
    <citation type="submission" date="2015-09" db="EMBL/GenBank/DDBJ databases">
        <authorList>
            <person name="Bertelli C."/>
        </authorList>
    </citation>
    <scope>NUCLEOTIDE SEQUENCE [LARGE SCALE GENOMIC DNA]</scope>
    <source>
        <strain evidence="10">KNic</strain>
    </source>
</reference>
<evidence type="ECO:0000313" key="9">
    <source>
        <dbReference type="EMBL" id="CUI16472.1"/>
    </source>
</evidence>
<dbReference type="Pfam" id="PF17785">
    <property type="entry name" value="PUA_3"/>
    <property type="match status" value="1"/>
</dbReference>
<dbReference type="GO" id="GO:0032259">
    <property type="term" value="P:methylation"/>
    <property type="evidence" value="ECO:0007669"/>
    <property type="project" value="UniProtKB-KW"/>
</dbReference>
<dbReference type="AlphaFoldDB" id="A0A0U5J9K5"/>
<keyword evidence="5" id="KW-0949">S-adenosyl-L-methionine</keyword>
<evidence type="ECO:0000256" key="6">
    <source>
        <dbReference type="ARBA" id="ARBA00038091"/>
    </source>
</evidence>
<dbReference type="InterPro" id="IPR015947">
    <property type="entry name" value="PUA-like_sf"/>
</dbReference>
<evidence type="ECO:0000256" key="1">
    <source>
        <dbReference type="ARBA" id="ARBA00004496"/>
    </source>
</evidence>
<dbReference type="Proteomes" id="UP000069902">
    <property type="component" value="Chromosome cPNK"/>
</dbReference>
<protein>
    <recommendedName>
        <fullName evidence="11">Ribosomal RNA large subunit methyltransferase I</fullName>
    </recommendedName>
</protein>
<dbReference type="Gene3D" id="3.30.750.80">
    <property type="entry name" value="RNA methyltransferase domain (HRMD) like"/>
    <property type="match status" value="1"/>
</dbReference>
<dbReference type="InterPro" id="IPR036974">
    <property type="entry name" value="PUA_sf"/>
</dbReference>
<dbReference type="FunCoup" id="A0A0U5J9K5">
    <property type="interactions" value="295"/>
</dbReference>
<dbReference type="GO" id="GO:0008168">
    <property type="term" value="F:methyltransferase activity"/>
    <property type="evidence" value="ECO:0007669"/>
    <property type="project" value="UniProtKB-KW"/>
</dbReference>
<comment type="subcellular location">
    <subcellularLocation>
        <location evidence="1">Cytoplasm</location>
    </subcellularLocation>
</comment>
<evidence type="ECO:0000259" key="7">
    <source>
        <dbReference type="Pfam" id="PF10672"/>
    </source>
</evidence>
<keyword evidence="2" id="KW-0963">Cytoplasm</keyword>
<dbReference type="KEGG" id="pnl:PNK_0847"/>
<proteinExistence type="inferred from homology"/>
<dbReference type="InParanoid" id="A0A0U5J9K5"/>
<evidence type="ECO:0000256" key="3">
    <source>
        <dbReference type="ARBA" id="ARBA00022603"/>
    </source>
</evidence>
<evidence type="ECO:0000256" key="2">
    <source>
        <dbReference type="ARBA" id="ARBA00022490"/>
    </source>
</evidence>
<dbReference type="InterPro" id="IPR019614">
    <property type="entry name" value="SAM-dep_methyl-trfase"/>
</dbReference>
<dbReference type="EMBL" id="LN879502">
    <property type="protein sequence ID" value="CUI16472.1"/>
    <property type="molecule type" value="Genomic_DNA"/>
</dbReference>
<comment type="similarity">
    <text evidence="6">Belongs to the methyltransferase superfamily. RlmI family.</text>
</comment>
<keyword evidence="3" id="KW-0489">Methyltransferase</keyword>
<sequence length="390" mass="43284">MQKNGVILKPGKDKAVRNYHHWIFSGAVQAYPAFQDGHILPVYSSEGQLLGSGYFNRRSGIAGRMVSFDATPPLESIEQSLLAAWALRKQLFDPQVTNAFRLLHGEGDGIPGLTIDVYGDVFVLQSATKGIDLLKPWLIETLQKHFQPRSIYEKSALPSRKEEGLGDVQGLLAGEDVPEIAFLENGLTFTTSVMKSQKTGFFLDHREMRQWIRSLSHGKRVLNAFSYTGGFSVYALAGGAKHVDSVDISQEAVDASKRHIGLNGFNAAEQGFICADVFAFLRESSLPYDLVILDPPAFAKRHKDIVPACRGYKDINRLAMQKMPASSLLLTCSCSHHVDESLFQKVVFQAAVDAKRKVRIIGKHRLAGDHPVNLFHPESDYLKSLLLYVE</sequence>
<dbReference type="Pfam" id="PF10672">
    <property type="entry name" value="Methyltrans_SAM"/>
    <property type="match status" value="1"/>
</dbReference>
<dbReference type="GO" id="GO:0005737">
    <property type="term" value="C:cytoplasm"/>
    <property type="evidence" value="ECO:0007669"/>
    <property type="project" value="UniProtKB-SubCell"/>
</dbReference>
<dbReference type="PANTHER" id="PTHR42873">
    <property type="entry name" value="RIBOSOMAL RNA LARGE SUBUNIT METHYLTRANSFERASE"/>
    <property type="match status" value="1"/>
</dbReference>
<dbReference type="RefSeq" id="WP_059060491.1">
    <property type="nucleotide sequence ID" value="NZ_LN879502.1"/>
</dbReference>
<dbReference type="PANTHER" id="PTHR42873:SF1">
    <property type="entry name" value="S-ADENOSYLMETHIONINE-DEPENDENT METHYLTRANSFERASE DOMAIN-CONTAINING PROTEIN"/>
    <property type="match status" value="1"/>
</dbReference>
<dbReference type="STRING" id="389348.PNK_0847"/>
<dbReference type="Gene3D" id="3.40.50.150">
    <property type="entry name" value="Vaccinia Virus protein VP39"/>
    <property type="match status" value="1"/>
</dbReference>
<dbReference type="PATRIC" id="fig|389348.3.peg.928"/>
<dbReference type="Gene3D" id="2.30.130.10">
    <property type="entry name" value="PUA domain"/>
    <property type="match status" value="1"/>
</dbReference>
<evidence type="ECO:0000259" key="8">
    <source>
        <dbReference type="Pfam" id="PF17785"/>
    </source>
</evidence>
<evidence type="ECO:0000256" key="5">
    <source>
        <dbReference type="ARBA" id="ARBA00022691"/>
    </source>
</evidence>
<dbReference type="CDD" id="cd02440">
    <property type="entry name" value="AdoMet_MTases"/>
    <property type="match status" value="1"/>
</dbReference>
<keyword evidence="10" id="KW-1185">Reference proteome</keyword>
<gene>
    <name evidence="9" type="ORF">PNK_0847</name>
</gene>
<evidence type="ECO:0000313" key="10">
    <source>
        <dbReference type="Proteomes" id="UP000069902"/>
    </source>
</evidence>
<feature type="domain" description="RlmI-like PUA" evidence="8">
    <location>
        <begin position="6"/>
        <end position="68"/>
    </location>
</feature>
<dbReference type="SUPFAM" id="SSF88697">
    <property type="entry name" value="PUA domain-like"/>
    <property type="match status" value="1"/>
</dbReference>